<reference evidence="9 10" key="1">
    <citation type="submission" date="2018-07" db="EMBL/GenBank/DDBJ databases">
        <title>GABA Modulating Bacteria of the Human Gut Microbiota.</title>
        <authorList>
            <person name="Strandwitz P."/>
            <person name="Kim K.H."/>
            <person name="Terekhova D."/>
            <person name="Liu J.K."/>
            <person name="Sharma A."/>
            <person name="Levering J."/>
            <person name="Mcdonald D."/>
            <person name="Dietrich D."/>
            <person name="Ramadhar T.R."/>
            <person name="Lekbua A."/>
            <person name="Mroue N."/>
            <person name="Liston C."/>
            <person name="Stewart E.J."/>
            <person name="Dubin M.J."/>
            <person name="Zengler K."/>
            <person name="Knight R."/>
            <person name="Gilbert J.A."/>
            <person name="Clardy J."/>
            <person name="Lewis K."/>
        </authorList>
    </citation>
    <scope>NUCLEOTIDE SEQUENCE [LARGE SCALE GENOMIC DNA]</scope>
    <source>
        <strain evidence="9 10">KLE1738</strain>
    </source>
</reference>
<comment type="caution">
    <text evidence="9">The sequence shown here is derived from an EMBL/GenBank/DDBJ whole genome shotgun (WGS) entry which is preliminary data.</text>
</comment>
<dbReference type="Pfam" id="PF00171">
    <property type="entry name" value="Aldedh"/>
    <property type="match status" value="1"/>
</dbReference>
<gene>
    <name evidence="9" type="ORF">DV520_07685</name>
</gene>
<evidence type="ECO:0000256" key="1">
    <source>
        <dbReference type="ARBA" id="ARBA00009986"/>
    </source>
</evidence>
<dbReference type="RefSeq" id="WP_021919320.1">
    <property type="nucleotide sequence ID" value="NZ_CAKXKJ010000030.1"/>
</dbReference>
<dbReference type="PROSITE" id="PS00070">
    <property type="entry name" value="ALDEHYDE_DEHYDR_CYS"/>
    <property type="match status" value="1"/>
</dbReference>
<dbReference type="CDD" id="cd07136">
    <property type="entry name" value="ALDH_YwdH-P39616"/>
    <property type="match status" value="1"/>
</dbReference>
<evidence type="ECO:0000256" key="3">
    <source>
        <dbReference type="ARBA" id="ARBA00023027"/>
    </source>
</evidence>
<dbReference type="FunFam" id="3.40.309.10:FF:000003">
    <property type="entry name" value="Aldehyde dehydrogenase"/>
    <property type="match status" value="1"/>
</dbReference>
<dbReference type="InterPro" id="IPR016161">
    <property type="entry name" value="Ald_DH/histidinol_DH"/>
</dbReference>
<dbReference type="SUPFAM" id="SSF53720">
    <property type="entry name" value="ALDH-like"/>
    <property type="match status" value="1"/>
</dbReference>
<protein>
    <recommendedName>
        <fullName evidence="4">Aldehyde dehydrogenase</fullName>
    </recommendedName>
</protein>
<evidence type="ECO:0000256" key="6">
    <source>
        <dbReference type="PROSITE-ProRule" id="PRU10007"/>
    </source>
</evidence>
<comment type="similarity">
    <text evidence="1 4 7">Belongs to the aldehyde dehydrogenase family.</text>
</comment>
<dbReference type="InterPro" id="IPR012394">
    <property type="entry name" value="Aldehyde_DH_NAD(P)"/>
</dbReference>
<feature type="active site" evidence="5 6">
    <location>
        <position position="216"/>
    </location>
</feature>
<sequence length="468" mass="52608">MSNATHVAKIEETVARQRAFFQTGATRPVAVRVAALKRLKKEIQAREQILLDALQADLHKSHFEGYMCELGLNLDELGYLARHVAEWSRPRRRPTPLAQFKSKSYELAEPYGVVLVMSPWNYPYLLSLDPLFGAVAAGNCVVLKPSAYAPNTSRAMAELIAAVFNPDWVTVIEGGREQNAALLEQRFDYIFFTGSVDVGKMVMEKASRHLTPVTLELGGKSPVIVDRTANIPLTAKRLAFGKLLNAGQTCVAPDYCLVDRKVRDELVEELKKQFQRMLGQDPLANDHFVRIINRKHYNRLQGLLEGEEILYGGGHRDDPDSDSGWIAPTLVADTLDGTSKPMGEEIFGPILPIIPYDGLDQAIHFINRREKPLALYLFTRSQRIKERILRSCSFGGGCINDTIIHLATHHMGFGGVGQSGMGSYHGKRSFDTFSHYRAIVDKATWLDLPMRYHPYKKFNGKLIRMFIH</sequence>
<dbReference type="Proteomes" id="UP000260649">
    <property type="component" value="Unassembled WGS sequence"/>
</dbReference>
<dbReference type="InterPro" id="IPR029510">
    <property type="entry name" value="Ald_DH_CS_GLU"/>
</dbReference>
<dbReference type="GO" id="GO:0004029">
    <property type="term" value="F:aldehyde dehydrogenase (NAD+) activity"/>
    <property type="evidence" value="ECO:0007669"/>
    <property type="project" value="TreeGrafter"/>
</dbReference>
<dbReference type="InterPro" id="IPR016160">
    <property type="entry name" value="Ald_DH_CS_CYS"/>
</dbReference>
<keyword evidence="10" id="KW-1185">Reference proteome</keyword>
<dbReference type="FunFam" id="3.40.605.10:FF:000004">
    <property type="entry name" value="Aldehyde dehydrogenase"/>
    <property type="match status" value="1"/>
</dbReference>
<keyword evidence="3" id="KW-0520">NAD</keyword>
<feature type="domain" description="Aldehyde dehydrogenase" evidence="8">
    <location>
        <begin position="7"/>
        <end position="438"/>
    </location>
</feature>
<dbReference type="AlphaFoldDB" id="A0A3E2B300"/>
<dbReference type="PANTHER" id="PTHR43570:SF16">
    <property type="entry name" value="ALDEHYDE DEHYDROGENASE TYPE III, ISOFORM Q"/>
    <property type="match status" value="1"/>
</dbReference>
<dbReference type="OrthoDB" id="9762913at2"/>
<dbReference type="PIRSF" id="PIRSF036492">
    <property type="entry name" value="ALDH"/>
    <property type="match status" value="1"/>
</dbReference>
<evidence type="ECO:0000259" key="8">
    <source>
        <dbReference type="Pfam" id="PF00171"/>
    </source>
</evidence>
<dbReference type="InterPro" id="IPR016163">
    <property type="entry name" value="Ald_DH_C"/>
</dbReference>
<proteinExistence type="inferred from homology"/>
<name>A0A3E2B300_9FIRM</name>
<evidence type="ECO:0000313" key="10">
    <source>
        <dbReference type="Proteomes" id="UP000260649"/>
    </source>
</evidence>
<dbReference type="GeneID" id="97995609"/>
<dbReference type="InterPro" id="IPR015590">
    <property type="entry name" value="Aldehyde_DH_dom"/>
</dbReference>
<accession>A0A3E2B300</accession>
<evidence type="ECO:0000313" key="9">
    <source>
        <dbReference type="EMBL" id="RFT06364.1"/>
    </source>
</evidence>
<dbReference type="InterPro" id="IPR016162">
    <property type="entry name" value="Ald_DH_N"/>
</dbReference>
<dbReference type="GO" id="GO:0006081">
    <property type="term" value="P:aldehyde metabolic process"/>
    <property type="evidence" value="ECO:0007669"/>
    <property type="project" value="InterPro"/>
</dbReference>
<keyword evidence="2 4" id="KW-0560">Oxidoreductase</keyword>
<evidence type="ECO:0000256" key="2">
    <source>
        <dbReference type="ARBA" id="ARBA00023002"/>
    </source>
</evidence>
<dbReference type="PROSITE" id="PS00687">
    <property type="entry name" value="ALDEHYDE_DEHYDR_GLU"/>
    <property type="match status" value="1"/>
</dbReference>
<organism evidence="9 10">
    <name type="scientific">Evtepia gabavorous</name>
    <dbReference type="NCBI Taxonomy" id="2211183"/>
    <lineage>
        <taxon>Bacteria</taxon>
        <taxon>Bacillati</taxon>
        <taxon>Bacillota</taxon>
        <taxon>Clostridia</taxon>
        <taxon>Eubacteriales</taxon>
        <taxon>Evtepia</taxon>
    </lineage>
</organism>
<evidence type="ECO:0000256" key="4">
    <source>
        <dbReference type="PIRNR" id="PIRNR036492"/>
    </source>
</evidence>
<dbReference type="GO" id="GO:0005737">
    <property type="term" value="C:cytoplasm"/>
    <property type="evidence" value="ECO:0007669"/>
    <property type="project" value="TreeGrafter"/>
</dbReference>
<dbReference type="Gene3D" id="3.40.605.10">
    <property type="entry name" value="Aldehyde Dehydrogenase, Chain A, domain 1"/>
    <property type="match status" value="1"/>
</dbReference>
<evidence type="ECO:0000256" key="5">
    <source>
        <dbReference type="PIRSR" id="PIRSR036492-1"/>
    </source>
</evidence>
<dbReference type="EMBL" id="QQRQ01000011">
    <property type="protein sequence ID" value="RFT06364.1"/>
    <property type="molecule type" value="Genomic_DNA"/>
</dbReference>
<dbReference type="PANTHER" id="PTHR43570">
    <property type="entry name" value="ALDEHYDE DEHYDROGENASE"/>
    <property type="match status" value="1"/>
</dbReference>
<evidence type="ECO:0000256" key="7">
    <source>
        <dbReference type="RuleBase" id="RU003345"/>
    </source>
</evidence>
<dbReference type="Gene3D" id="3.40.309.10">
    <property type="entry name" value="Aldehyde Dehydrogenase, Chain A, domain 2"/>
    <property type="match status" value="1"/>
</dbReference>
<feature type="active site" evidence="5">
    <location>
        <position position="250"/>
    </location>
</feature>